<accession>A0A8K0C3H3</accession>
<name>A0A8K0C3H3_IGNLU</name>
<protein>
    <submittedName>
        <fullName evidence="1">Uncharacterized protein</fullName>
    </submittedName>
</protein>
<organism evidence="1 2">
    <name type="scientific">Ignelater luminosus</name>
    <name type="common">Cucubano</name>
    <name type="synonym">Pyrophorus luminosus</name>
    <dbReference type="NCBI Taxonomy" id="2038154"/>
    <lineage>
        <taxon>Eukaryota</taxon>
        <taxon>Metazoa</taxon>
        <taxon>Ecdysozoa</taxon>
        <taxon>Arthropoda</taxon>
        <taxon>Hexapoda</taxon>
        <taxon>Insecta</taxon>
        <taxon>Pterygota</taxon>
        <taxon>Neoptera</taxon>
        <taxon>Endopterygota</taxon>
        <taxon>Coleoptera</taxon>
        <taxon>Polyphaga</taxon>
        <taxon>Elateriformia</taxon>
        <taxon>Elateroidea</taxon>
        <taxon>Elateridae</taxon>
        <taxon>Agrypninae</taxon>
        <taxon>Pyrophorini</taxon>
        <taxon>Ignelater</taxon>
    </lineage>
</organism>
<reference evidence="1" key="1">
    <citation type="submission" date="2019-08" db="EMBL/GenBank/DDBJ databases">
        <title>The genome of the North American firefly Photinus pyralis.</title>
        <authorList>
            <consortium name="Photinus pyralis genome working group"/>
            <person name="Fallon T.R."/>
            <person name="Sander Lower S.E."/>
            <person name="Weng J.-K."/>
        </authorList>
    </citation>
    <scope>NUCLEOTIDE SEQUENCE</scope>
    <source>
        <strain evidence="1">TRF0915ILg1</strain>
        <tissue evidence="1">Whole body</tissue>
    </source>
</reference>
<sequence>MDASTFDEFIKFLAQRCKMLESSAKLSDSRPDYTRKNDSKTFLCSNLNDKSMQSPKHKNTHCLFCKFLKVSNMKTEYTAFMSQYESLGHTEVLSELKPDVPIYYMPHHSVQKPDSTTTKTRVVFDALCKSSTALSLNDVLMIGLTIQDDLVSIRKPRTWKTFIVNQVAEIQNLTDTSNWNNIFSSHNPADIISRDAHIDTLDKSSLWFNGPSFLSFPESYWSSNSSIRPLSCESDPPELLEARTTTVLTTSVGVSTFNNIMNKCSKLTILIRSVAFCLRFIKKMKALLKGRTQDSSATNKNYTSPDDSIEMSYLTINEVRAAKITLVKVA</sequence>
<comment type="caution">
    <text evidence="1">The sequence shown here is derived from an EMBL/GenBank/DDBJ whole genome shotgun (WGS) entry which is preliminary data.</text>
</comment>
<dbReference type="EMBL" id="VTPC01091307">
    <property type="protein sequence ID" value="KAF2878679.1"/>
    <property type="molecule type" value="Genomic_DNA"/>
</dbReference>
<keyword evidence="2" id="KW-1185">Reference proteome</keyword>
<proteinExistence type="predicted"/>
<dbReference type="PANTHER" id="PTHR47331">
    <property type="entry name" value="PHD-TYPE DOMAIN-CONTAINING PROTEIN"/>
    <property type="match status" value="1"/>
</dbReference>
<evidence type="ECO:0000313" key="1">
    <source>
        <dbReference type="EMBL" id="KAF2878679.1"/>
    </source>
</evidence>
<dbReference type="OrthoDB" id="8036689at2759"/>
<dbReference type="PANTHER" id="PTHR47331:SF2">
    <property type="match status" value="1"/>
</dbReference>
<gene>
    <name evidence="1" type="ORF">ILUMI_27487</name>
</gene>
<dbReference type="Proteomes" id="UP000801492">
    <property type="component" value="Unassembled WGS sequence"/>
</dbReference>
<evidence type="ECO:0000313" key="2">
    <source>
        <dbReference type="Proteomes" id="UP000801492"/>
    </source>
</evidence>
<dbReference type="AlphaFoldDB" id="A0A8K0C3H3"/>